<dbReference type="InterPro" id="IPR042172">
    <property type="entry name" value="Adenosylhomocyst_ase-like_sf"/>
</dbReference>
<dbReference type="Gene3D" id="3.40.50.1480">
    <property type="entry name" value="Adenosylhomocysteinase-like"/>
    <property type="match status" value="1"/>
</dbReference>
<proteinExistence type="predicted"/>
<dbReference type="GO" id="GO:0000209">
    <property type="term" value="P:protein polyubiquitination"/>
    <property type="evidence" value="ECO:0007669"/>
    <property type="project" value="TreeGrafter"/>
</dbReference>
<dbReference type="PANTHER" id="PTHR16008">
    <property type="entry name" value="F-BOX ONLY PROTEIN 4"/>
    <property type="match status" value="1"/>
</dbReference>
<dbReference type="AlphaFoldDB" id="A0A540NB95"/>
<gene>
    <name evidence="1" type="ORF">C1H46_006091</name>
</gene>
<dbReference type="GO" id="GO:0031146">
    <property type="term" value="P:SCF-dependent proteasomal ubiquitin-dependent protein catabolic process"/>
    <property type="evidence" value="ECO:0007669"/>
    <property type="project" value="InterPro"/>
</dbReference>
<dbReference type="SUPFAM" id="SSF52283">
    <property type="entry name" value="Formate/glycerate dehydrogenase catalytic domain-like"/>
    <property type="match status" value="1"/>
</dbReference>
<evidence type="ECO:0000313" key="1">
    <source>
        <dbReference type="EMBL" id="TQE08309.1"/>
    </source>
</evidence>
<name>A0A540NB95_MALBA</name>
<sequence>MKIESGEQEVPMALPVAKAPEIGDENERCREAFVPPLNFVKVDNGVVRFGTAVCTERALDGGPGGGPDLIVEDGGDATLLIHEGVKADKKFAKSGTLPDPSSTDGLFWNFPIMGRLILPLQSKKPTSMGWSSFYIGLHNEKAAIAASLVQFMEKCSSSESLKVEEYQKAMRNLNQLQFGYQDVEMFLFKPKLIVLVNLLGLHYCVNWLGVSKPKIRTLVTAIH</sequence>
<dbReference type="Proteomes" id="UP000315295">
    <property type="component" value="Unassembled WGS sequence"/>
</dbReference>
<protein>
    <submittedName>
        <fullName evidence="1">Uncharacterized protein</fullName>
    </submittedName>
</protein>
<organism evidence="1 2">
    <name type="scientific">Malus baccata</name>
    <name type="common">Siberian crab apple</name>
    <name type="synonym">Pyrus baccata</name>
    <dbReference type="NCBI Taxonomy" id="106549"/>
    <lineage>
        <taxon>Eukaryota</taxon>
        <taxon>Viridiplantae</taxon>
        <taxon>Streptophyta</taxon>
        <taxon>Embryophyta</taxon>
        <taxon>Tracheophyta</taxon>
        <taxon>Spermatophyta</taxon>
        <taxon>Magnoliopsida</taxon>
        <taxon>eudicotyledons</taxon>
        <taxon>Gunneridae</taxon>
        <taxon>Pentapetalae</taxon>
        <taxon>rosids</taxon>
        <taxon>fabids</taxon>
        <taxon>Rosales</taxon>
        <taxon>Rosaceae</taxon>
        <taxon>Amygdaloideae</taxon>
        <taxon>Maleae</taxon>
        <taxon>Malus</taxon>
    </lineage>
</organism>
<reference evidence="1 2" key="1">
    <citation type="journal article" date="2019" name="G3 (Bethesda)">
        <title>Sequencing of a Wild Apple (Malus baccata) Genome Unravels the Differences Between Cultivated and Wild Apple Species Regarding Disease Resistance and Cold Tolerance.</title>
        <authorList>
            <person name="Chen X."/>
        </authorList>
    </citation>
    <scope>NUCLEOTIDE SEQUENCE [LARGE SCALE GENOMIC DNA]</scope>
    <source>
        <strain evidence="2">cv. Shandingzi</strain>
        <tissue evidence="1">Leaves</tissue>
    </source>
</reference>
<dbReference type="InterPro" id="IPR039588">
    <property type="entry name" value="FBXO4"/>
</dbReference>
<evidence type="ECO:0000313" key="2">
    <source>
        <dbReference type="Proteomes" id="UP000315295"/>
    </source>
</evidence>
<accession>A0A540NB95</accession>
<keyword evidence="2" id="KW-1185">Reference proteome</keyword>
<comment type="caution">
    <text evidence="1">The sequence shown here is derived from an EMBL/GenBank/DDBJ whole genome shotgun (WGS) entry which is preliminary data.</text>
</comment>
<dbReference type="PANTHER" id="PTHR16008:SF4">
    <property type="entry name" value="F-BOX ONLY PROTEIN 4"/>
    <property type="match status" value="1"/>
</dbReference>
<dbReference type="EMBL" id="VIEB01000073">
    <property type="protein sequence ID" value="TQE08309.1"/>
    <property type="molecule type" value="Genomic_DNA"/>
</dbReference>
<dbReference type="GO" id="GO:0019005">
    <property type="term" value="C:SCF ubiquitin ligase complex"/>
    <property type="evidence" value="ECO:0007669"/>
    <property type="project" value="TreeGrafter"/>
</dbReference>
<dbReference type="STRING" id="106549.A0A540NB95"/>